<evidence type="ECO:0000313" key="2">
    <source>
        <dbReference type="Proteomes" id="UP001141552"/>
    </source>
</evidence>
<comment type="caution">
    <text evidence="1">The sequence shown here is derived from an EMBL/GenBank/DDBJ whole genome shotgun (WGS) entry which is preliminary data.</text>
</comment>
<reference evidence="1" key="2">
    <citation type="journal article" date="2023" name="Plants (Basel)">
        <title>Annotation of the Turnera subulata (Passifloraceae) Draft Genome Reveals the S-Locus Evolved after the Divergence of Turneroideae from Passifloroideae in a Stepwise Manner.</title>
        <authorList>
            <person name="Henning P.M."/>
            <person name="Roalson E.H."/>
            <person name="Mir W."/>
            <person name="McCubbin A.G."/>
            <person name="Shore J.S."/>
        </authorList>
    </citation>
    <scope>NUCLEOTIDE SEQUENCE</scope>
    <source>
        <strain evidence="1">F60SS</strain>
    </source>
</reference>
<sequence>MLKSAPPFLHNLLMDETSNAQKQFQERIRMYNASFAMTSLGDDIDVNTNKSYGPFVICLNGQNHHRIGSLLPVEGTKPKYAQLYIFDTGNEITNRMTAFLPNTDTNILDLVIIQNLIIMFDQHNELIKSFRIARDRLKHDEWMPVKLRMVASRNTNMSPYNMPTCEEIDGLIVGDFHNLENGRDIIIEHRTDKLQRINILHPSFMSMRYPILFPYGEDGFHLEIPYNNTNQTAKRKYVTMREFYNYTQAFEMLLTKEISFIGHSITTITGWQNYTFKIQNTDRYQQNIDLRD</sequence>
<dbReference type="EMBL" id="JAKUCV010005625">
    <property type="protein sequence ID" value="KAJ4830519.1"/>
    <property type="molecule type" value="Genomic_DNA"/>
</dbReference>
<accession>A0A9Q0J6V7</accession>
<dbReference type="PANTHER" id="PTHR45786:SF74">
    <property type="entry name" value="ATP-DEPENDENT DNA HELICASE"/>
    <property type="match status" value="1"/>
</dbReference>
<gene>
    <name evidence="1" type="ORF">Tsubulata_029215</name>
</gene>
<dbReference type="OrthoDB" id="1900198at2759"/>
<dbReference type="Proteomes" id="UP001141552">
    <property type="component" value="Unassembled WGS sequence"/>
</dbReference>
<proteinExistence type="predicted"/>
<protein>
    <recommendedName>
        <fullName evidence="3">Helitron helicase-like domain-containing protein</fullName>
    </recommendedName>
</protein>
<dbReference type="PANTHER" id="PTHR45786">
    <property type="entry name" value="DNA BINDING PROTEIN-LIKE"/>
    <property type="match status" value="1"/>
</dbReference>
<reference evidence="1" key="1">
    <citation type="submission" date="2022-02" db="EMBL/GenBank/DDBJ databases">
        <authorList>
            <person name="Henning P.M."/>
            <person name="McCubbin A.G."/>
            <person name="Shore J.S."/>
        </authorList>
    </citation>
    <scope>NUCLEOTIDE SEQUENCE</scope>
    <source>
        <strain evidence="1">F60SS</strain>
        <tissue evidence="1">Leaves</tissue>
    </source>
</reference>
<feature type="non-terminal residue" evidence="1">
    <location>
        <position position="1"/>
    </location>
</feature>
<evidence type="ECO:0000313" key="1">
    <source>
        <dbReference type="EMBL" id="KAJ4830519.1"/>
    </source>
</evidence>
<organism evidence="1 2">
    <name type="scientific">Turnera subulata</name>
    <dbReference type="NCBI Taxonomy" id="218843"/>
    <lineage>
        <taxon>Eukaryota</taxon>
        <taxon>Viridiplantae</taxon>
        <taxon>Streptophyta</taxon>
        <taxon>Embryophyta</taxon>
        <taxon>Tracheophyta</taxon>
        <taxon>Spermatophyta</taxon>
        <taxon>Magnoliopsida</taxon>
        <taxon>eudicotyledons</taxon>
        <taxon>Gunneridae</taxon>
        <taxon>Pentapetalae</taxon>
        <taxon>rosids</taxon>
        <taxon>fabids</taxon>
        <taxon>Malpighiales</taxon>
        <taxon>Passifloraceae</taxon>
        <taxon>Turnera</taxon>
    </lineage>
</organism>
<keyword evidence="2" id="KW-1185">Reference proteome</keyword>
<dbReference type="AlphaFoldDB" id="A0A9Q0J6V7"/>
<name>A0A9Q0J6V7_9ROSI</name>
<evidence type="ECO:0008006" key="3">
    <source>
        <dbReference type="Google" id="ProtNLM"/>
    </source>
</evidence>